<evidence type="ECO:0000313" key="4">
    <source>
        <dbReference type="Proteomes" id="UP001208692"/>
    </source>
</evidence>
<comment type="caution">
    <text evidence="1">The sequence shown here is derived from an EMBL/GenBank/DDBJ whole genome shotgun (WGS) entry which is preliminary data.</text>
</comment>
<evidence type="ECO:0000313" key="2">
    <source>
        <dbReference type="EMBL" id="GJM52278.1"/>
    </source>
</evidence>
<dbReference type="EMBL" id="BQKB01000010">
    <property type="protein sequence ID" value="GJM52278.1"/>
    <property type="molecule type" value="Genomic_DNA"/>
</dbReference>
<name>A0AAV5AZK6_9FLAO</name>
<proteinExistence type="predicted"/>
<organism evidence="1 3">
    <name type="scientific">Capnocytophaga catalasegens</name>
    <dbReference type="NCBI Taxonomy" id="1004260"/>
    <lineage>
        <taxon>Bacteria</taxon>
        <taxon>Pseudomonadati</taxon>
        <taxon>Bacteroidota</taxon>
        <taxon>Flavobacteriia</taxon>
        <taxon>Flavobacteriales</taxon>
        <taxon>Flavobacteriaceae</taxon>
        <taxon>Capnocytophaga</taxon>
    </lineage>
</organism>
<evidence type="ECO:0008006" key="5">
    <source>
        <dbReference type="Google" id="ProtNLM"/>
    </source>
</evidence>
<sequence>MSSILDSLGGSQLIDGITKQTGVSVEQTSSVLSMALPLLMGAMQKNSETEQGASNLLNALQSDKHNGSLLSNIGGFLGGTNSDLTSDGAGILGHLLGDKTASVENAISTKTGVSSSVSQILKMAAPFLMSFLGKQISDNKVNSASGLGSVLESVLGSKQGGNMLTSLLDSNGDGNILGSIGSLFGGKK</sequence>
<evidence type="ECO:0000313" key="3">
    <source>
        <dbReference type="Proteomes" id="UP001207736"/>
    </source>
</evidence>
<dbReference type="Proteomes" id="UP001207736">
    <property type="component" value="Unassembled WGS sequence"/>
</dbReference>
<dbReference type="Pfam" id="PF06078">
    <property type="entry name" value="DUF937"/>
    <property type="match status" value="1"/>
</dbReference>
<dbReference type="Proteomes" id="UP001208692">
    <property type="component" value="Unassembled WGS sequence"/>
</dbReference>
<dbReference type="InterPro" id="IPR009282">
    <property type="entry name" value="DUF937"/>
</dbReference>
<keyword evidence="4" id="KW-1185">Reference proteome</keyword>
<evidence type="ECO:0000313" key="1">
    <source>
        <dbReference type="EMBL" id="GJM51203.1"/>
    </source>
</evidence>
<dbReference type="RefSeq" id="WP_264845645.1">
    <property type="nucleotide sequence ID" value="NZ_BPMA01000013.1"/>
</dbReference>
<reference evidence="1 4" key="1">
    <citation type="submission" date="2021-11" db="EMBL/GenBank/DDBJ databases">
        <title>Draft genome sequence of Capnocytophaga sp. strain KC07075 isolated from cat oral cavity.</title>
        <authorList>
            <person name="Suzuki M."/>
            <person name="Imaoka K."/>
            <person name="Kimura M."/>
            <person name="Morikawa S."/>
            <person name="Maeda K."/>
        </authorList>
    </citation>
    <scope>NUCLEOTIDE SEQUENCE</scope>
    <source>
        <strain evidence="1">KC07075</strain>
        <strain evidence="2 4">KC07079</strain>
    </source>
</reference>
<dbReference type="AlphaFoldDB" id="A0AAV5AZK6"/>
<dbReference type="EMBL" id="BQKA01000043">
    <property type="protein sequence ID" value="GJM51203.1"/>
    <property type="molecule type" value="Genomic_DNA"/>
</dbReference>
<accession>A0AAV5AZK6</accession>
<protein>
    <recommendedName>
        <fullName evidence="5">DUF937 domain-containing protein</fullName>
    </recommendedName>
</protein>
<gene>
    <name evidence="1" type="ORF">RCZ15_21760</name>
    <name evidence="2" type="ORF">RCZ16_05960</name>
</gene>